<evidence type="ECO:0008006" key="4">
    <source>
        <dbReference type="Google" id="ProtNLM"/>
    </source>
</evidence>
<name>A0A1Y1VXB1_9FUNG</name>
<reference evidence="2 3" key="1">
    <citation type="submission" date="2016-07" db="EMBL/GenBank/DDBJ databases">
        <title>Pervasive Adenine N6-methylation of Active Genes in Fungi.</title>
        <authorList>
            <consortium name="DOE Joint Genome Institute"/>
            <person name="Mondo S.J."/>
            <person name="Dannebaum R.O."/>
            <person name="Kuo R.C."/>
            <person name="Labutti K."/>
            <person name="Haridas S."/>
            <person name="Kuo A."/>
            <person name="Salamov A."/>
            <person name="Ahrendt S.R."/>
            <person name="Lipzen A."/>
            <person name="Sullivan W."/>
            <person name="Andreopoulos W.B."/>
            <person name="Clum A."/>
            <person name="Lindquist E."/>
            <person name="Daum C."/>
            <person name="Ramamoorthy G.K."/>
            <person name="Gryganskyi A."/>
            <person name="Culley D."/>
            <person name="Magnuson J.K."/>
            <person name="James T.Y."/>
            <person name="O'Malley M.A."/>
            <person name="Stajich J.E."/>
            <person name="Spatafora J.W."/>
            <person name="Visel A."/>
            <person name="Grigoriev I.V."/>
        </authorList>
    </citation>
    <scope>NUCLEOTIDE SEQUENCE [LARGE SCALE GENOMIC DNA]</scope>
    <source>
        <strain evidence="2 3">ATCC 12442</strain>
    </source>
</reference>
<proteinExistence type="predicted"/>
<dbReference type="OrthoDB" id="1862401at2759"/>
<accession>A0A1Y1VXB1</accession>
<evidence type="ECO:0000313" key="3">
    <source>
        <dbReference type="Proteomes" id="UP000193922"/>
    </source>
</evidence>
<dbReference type="RefSeq" id="XP_040739926.1">
    <property type="nucleotide sequence ID" value="XM_040888765.1"/>
</dbReference>
<protein>
    <recommendedName>
        <fullName evidence="4">CoA-dependent acyltransferase</fullName>
    </recommendedName>
</protein>
<evidence type="ECO:0000313" key="2">
    <source>
        <dbReference type="EMBL" id="ORX65843.1"/>
    </source>
</evidence>
<sequence>MPNSVLKESFYRTLRQFPILAGHIHSRRKGIHEIVVDKYDLNMPEYLESSDESLHFNKLRDANFNFNIWPASLETAGGLCKVHHDGRIKLLNAHIVRLQQNSGLIIFISIAHCIVDSAASLYFIARWAEETRALLGGTPSTTRIIPQNLPVERSPIESSMRDIYEMKTLFGNFLASLSPKVRARLIYAGASTKNLRTSAFVISRPILENLHDAIAEFVHDGMRISDNDIVTALRLMTSRLRRLINKVLGKQQKHQVLLQQCIGIACDIRHRIGIDQTKYVGNGTFVQLMFSDPADVEPTISPRSLAWNATRVRRSVASVMPPYVSEYFDMVNSRPRCFTRRLVYISRNRGAGMVSNMSRQDHYLIDFGGGTPSFAATIPIIGANNVYIFRCPPPSRDLLVYLCADSSVMEKVRQNEFLNSVVEHLFTTATSES</sequence>
<dbReference type="EMBL" id="MCFD01000020">
    <property type="protein sequence ID" value="ORX65843.1"/>
    <property type="molecule type" value="Genomic_DNA"/>
</dbReference>
<dbReference type="AlphaFoldDB" id="A0A1Y1VXB1"/>
<dbReference type="GO" id="GO:0016747">
    <property type="term" value="F:acyltransferase activity, transferring groups other than amino-acyl groups"/>
    <property type="evidence" value="ECO:0007669"/>
    <property type="project" value="TreeGrafter"/>
</dbReference>
<dbReference type="PANTHER" id="PTHR31642:SF310">
    <property type="entry name" value="FATTY ALCOHOL:CAFFEOYL-COA ACYLTRANSFERASE"/>
    <property type="match status" value="1"/>
</dbReference>
<organism evidence="2 3">
    <name type="scientific">Linderina pennispora</name>
    <dbReference type="NCBI Taxonomy" id="61395"/>
    <lineage>
        <taxon>Eukaryota</taxon>
        <taxon>Fungi</taxon>
        <taxon>Fungi incertae sedis</taxon>
        <taxon>Zoopagomycota</taxon>
        <taxon>Kickxellomycotina</taxon>
        <taxon>Kickxellomycetes</taxon>
        <taxon>Kickxellales</taxon>
        <taxon>Kickxellaceae</taxon>
        <taxon>Linderina</taxon>
    </lineage>
</organism>
<dbReference type="Proteomes" id="UP000193922">
    <property type="component" value="Unassembled WGS sequence"/>
</dbReference>
<dbReference type="GeneID" id="63805413"/>
<dbReference type="PANTHER" id="PTHR31642">
    <property type="entry name" value="TRICHOTHECENE 3-O-ACETYLTRANSFERASE"/>
    <property type="match status" value="1"/>
</dbReference>
<dbReference type="InterPro" id="IPR023213">
    <property type="entry name" value="CAT-like_dom_sf"/>
</dbReference>
<gene>
    <name evidence="2" type="ORF">DL89DRAFT_270564</name>
</gene>
<evidence type="ECO:0000256" key="1">
    <source>
        <dbReference type="ARBA" id="ARBA00022679"/>
    </source>
</evidence>
<dbReference type="InterPro" id="IPR050317">
    <property type="entry name" value="Plant_Fungal_Acyltransferase"/>
</dbReference>
<comment type="caution">
    <text evidence="2">The sequence shown here is derived from an EMBL/GenBank/DDBJ whole genome shotgun (WGS) entry which is preliminary data.</text>
</comment>
<keyword evidence="1" id="KW-0808">Transferase</keyword>
<keyword evidence="3" id="KW-1185">Reference proteome</keyword>
<dbReference type="GO" id="GO:0044550">
    <property type="term" value="P:secondary metabolite biosynthetic process"/>
    <property type="evidence" value="ECO:0007669"/>
    <property type="project" value="TreeGrafter"/>
</dbReference>
<dbReference type="Pfam" id="PF02458">
    <property type="entry name" value="Transferase"/>
    <property type="match status" value="1"/>
</dbReference>
<dbReference type="Gene3D" id="3.30.559.10">
    <property type="entry name" value="Chloramphenicol acetyltransferase-like domain"/>
    <property type="match status" value="2"/>
</dbReference>